<dbReference type="PANTHER" id="PTHR43248">
    <property type="entry name" value="2-SUCCINYL-6-HYDROXY-2,4-CYCLOHEXADIENE-1-CARBOXYLATE SYNTHASE"/>
    <property type="match status" value="1"/>
</dbReference>
<dbReference type="InterPro" id="IPR000073">
    <property type="entry name" value="AB_hydrolase_1"/>
</dbReference>
<evidence type="ECO:0000313" key="4">
    <source>
        <dbReference type="EMBL" id="KAI5069421.1"/>
    </source>
</evidence>
<comment type="caution">
    <text evidence="4">The sequence shown here is derived from an EMBL/GenBank/DDBJ whole genome shotgun (WGS) entry which is preliminary data.</text>
</comment>
<dbReference type="SUPFAM" id="SSF53474">
    <property type="entry name" value="alpha/beta-Hydrolases"/>
    <property type="match status" value="1"/>
</dbReference>
<protein>
    <recommendedName>
        <fullName evidence="3">AB hydrolase-1 domain-containing protein</fullName>
    </recommendedName>
</protein>
<proteinExistence type="inferred from homology"/>
<evidence type="ECO:0000256" key="2">
    <source>
        <dbReference type="ARBA" id="ARBA00022801"/>
    </source>
</evidence>
<name>A0A9D4UL48_ADICA</name>
<dbReference type="InterPro" id="IPR029058">
    <property type="entry name" value="AB_hydrolase_fold"/>
</dbReference>
<comment type="similarity">
    <text evidence="1">Belongs to the peptidase S33 family.</text>
</comment>
<dbReference type="Proteomes" id="UP000886520">
    <property type="component" value="Chromosome 15"/>
</dbReference>
<dbReference type="EMBL" id="JABFUD020000015">
    <property type="protein sequence ID" value="KAI5069421.1"/>
    <property type="molecule type" value="Genomic_DNA"/>
</dbReference>
<dbReference type="AlphaFoldDB" id="A0A9D4UL48"/>
<evidence type="ECO:0000256" key="1">
    <source>
        <dbReference type="ARBA" id="ARBA00010088"/>
    </source>
</evidence>
<dbReference type="Gene3D" id="3.40.50.1820">
    <property type="entry name" value="alpha/beta hydrolase"/>
    <property type="match status" value="1"/>
</dbReference>
<feature type="domain" description="AB hydrolase-1" evidence="3">
    <location>
        <begin position="75"/>
        <end position="211"/>
    </location>
</feature>
<organism evidence="4 5">
    <name type="scientific">Adiantum capillus-veneris</name>
    <name type="common">Maidenhair fern</name>
    <dbReference type="NCBI Taxonomy" id="13818"/>
    <lineage>
        <taxon>Eukaryota</taxon>
        <taxon>Viridiplantae</taxon>
        <taxon>Streptophyta</taxon>
        <taxon>Embryophyta</taxon>
        <taxon>Tracheophyta</taxon>
        <taxon>Polypodiopsida</taxon>
        <taxon>Polypodiidae</taxon>
        <taxon>Polypodiales</taxon>
        <taxon>Pteridineae</taxon>
        <taxon>Pteridaceae</taxon>
        <taxon>Vittarioideae</taxon>
        <taxon>Adiantum</taxon>
    </lineage>
</organism>
<dbReference type="PANTHER" id="PTHR43248:SF3">
    <property type="entry name" value="AB HYDROLASE-1 DOMAIN-CONTAINING PROTEIN"/>
    <property type="match status" value="1"/>
</dbReference>
<gene>
    <name evidence="4" type="ORF">GOP47_0015722</name>
</gene>
<dbReference type="InterPro" id="IPR051601">
    <property type="entry name" value="Serine_prot/Carboxylest_S33"/>
</dbReference>
<accession>A0A9D4UL48</accession>
<sequence>MAFATTIRRRHNKRWALDRRGVATIAHEFVRTGGTDGGEQRKTGIVIHGLMGAGKNLRTLAKDLLSTVTQRCPPLSRGWELVLVDLRNHGNSAGLKHLSPPHSIQTAAMDIAELVRSELKWPDVVIGHSLGGKVALEFGESCANGRFGSSAVSPSQIWVLDSVPCKIDIEQNGEVEGVLKTIQELPNILPSRRWLVEHLVGRGFSKSLADWLGTNLRRVEPSNEQMTWIFNVEGIYDMYLSYKQNDYWPFLECPPKGVRYWHCEG</sequence>
<dbReference type="OrthoDB" id="8119704at2759"/>
<dbReference type="Pfam" id="PF12697">
    <property type="entry name" value="Abhydrolase_6"/>
    <property type="match status" value="1"/>
</dbReference>
<dbReference type="GO" id="GO:0016787">
    <property type="term" value="F:hydrolase activity"/>
    <property type="evidence" value="ECO:0007669"/>
    <property type="project" value="UniProtKB-KW"/>
</dbReference>
<evidence type="ECO:0000313" key="5">
    <source>
        <dbReference type="Proteomes" id="UP000886520"/>
    </source>
</evidence>
<keyword evidence="2" id="KW-0378">Hydrolase</keyword>
<evidence type="ECO:0000259" key="3">
    <source>
        <dbReference type="Pfam" id="PF12697"/>
    </source>
</evidence>
<keyword evidence="5" id="KW-1185">Reference proteome</keyword>
<reference evidence="4" key="1">
    <citation type="submission" date="2021-01" db="EMBL/GenBank/DDBJ databases">
        <title>Adiantum capillus-veneris genome.</title>
        <authorList>
            <person name="Fang Y."/>
            <person name="Liao Q."/>
        </authorList>
    </citation>
    <scope>NUCLEOTIDE SEQUENCE</scope>
    <source>
        <strain evidence="4">H3</strain>
        <tissue evidence="4">Leaf</tissue>
    </source>
</reference>